<evidence type="ECO:0000313" key="8">
    <source>
        <dbReference type="EMBL" id="MCM3712968.1"/>
    </source>
</evidence>
<reference evidence="8" key="1">
    <citation type="submission" date="2022-05" db="EMBL/GenBank/DDBJ databases">
        <title>Comparative Genomics of Spacecraft Associated Microbes.</title>
        <authorList>
            <person name="Tran M.T."/>
            <person name="Wright A."/>
            <person name="Seuylemezian A."/>
            <person name="Eisen J."/>
            <person name="Coil D."/>
        </authorList>
    </citation>
    <scope>NUCLEOTIDE SEQUENCE</scope>
    <source>
        <strain evidence="8">214.1.1</strain>
    </source>
</reference>
<dbReference type="SUPFAM" id="SSF51445">
    <property type="entry name" value="(Trans)glycosidases"/>
    <property type="match status" value="1"/>
</dbReference>
<dbReference type="PANTHER" id="PTHR10030">
    <property type="entry name" value="ALPHA-L-FUCOSIDASE"/>
    <property type="match status" value="1"/>
</dbReference>
<dbReference type="GO" id="GO:0016139">
    <property type="term" value="P:glycoside catabolic process"/>
    <property type="evidence" value="ECO:0007669"/>
    <property type="project" value="TreeGrafter"/>
</dbReference>
<comment type="caution">
    <text evidence="8">The sequence shown here is derived from an EMBL/GenBank/DDBJ whole genome shotgun (WGS) entry which is preliminary data.</text>
</comment>
<dbReference type="RefSeq" id="WP_251221818.1">
    <property type="nucleotide sequence ID" value="NZ_JAMBOL010000002.1"/>
</dbReference>
<dbReference type="GO" id="GO:0006004">
    <property type="term" value="P:fucose metabolic process"/>
    <property type="evidence" value="ECO:0007669"/>
    <property type="project" value="InterPro"/>
</dbReference>
<dbReference type="Pfam" id="PF01120">
    <property type="entry name" value="Alpha_L_fucos"/>
    <property type="match status" value="1"/>
</dbReference>
<evidence type="ECO:0000256" key="1">
    <source>
        <dbReference type="ARBA" id="ARBA00004071"/>
    </source>
</evidence>
<name>A0A9X2DMF2_9BACI</name>
<keyword evidence="5" id="KW-0378">Hydrolase</keyword>
<dbReference type="GO" id="GO:0004560">
    <property type="term" value="F:alpha-L-fucosidase activity"/>
    <property type="evidence" value="ECO:0007669"/>
    <property type="project" value="InterPro"/>
</dbReference>
<accession>A0A9X2DMF2</accession>
<keyword evidence="4" id="KW-0732">Signal</keyword>
<dbReference type="GO" id="GO:0005764">
    <property type="term" value="C:lysosome"/>
    <property type="evidence" value="ECO:0007669"/>
    <property type="project" value="TreeGrafter"/>
</dbReference>
<comment type="function">
    <text evidence="1">Alpha-L-fucosidase is responsible for hydrolyzing the alpha-1,6-linked fucose joined to the reducing-end N-acetylglucosamine of the carbohydrate moieties of glycoproteins.</text>
</comment>
<dbReference type="PRINTS" id="PR00741">
    <property type="entry name" value="GLHYDRLASE29"/>
</dbReference>
<dbReference type="EC" id="3.2.1.51" evidence="3"/>
<feature type="domain" description="Glycoside hydrolase family 29 N-terminal" evidence="7">
    <location>
        <begin position="10"/>
        <end position="300"/>
    </location>
</feature>
<evidence type="ECO:0000256" key="6">
    <source>
        <dbReference type="ARBA" id="ARBA00023295"/>
    </source>
</evidence>
<protein>
    <recommendedName>
        <fullName evidence="3">alpha-L-fucosidase</fullName>
        <ecNumber evidence="3">3.2.1.51</ecNumber>
    </recommendedName>
</protein>
<dbReference type="InterPro" id="IPR017853">
    <property type="entry name" value="GH"/>
</dbReference>
<dbReference type="Gene3D" id="3.20.20.80">
    <property type="entry name" value="Glycosidases"/>
    <property type="match status" value="1"/>
</dbReference>
<evidence type="ECO:0000256" key="2">
    <source>
        <dbReference type="ARBA" id="ARBA00007951"/>
    </source>
</evidence>
<evidence type="ECO:0000256" key="4">
    <source>
        <dbReference type="ARBA" id="ARBA00022729"/>
    </source>
</evidence>
<keyword evidence="9" id="KW-1185">Reference proteome</keyword>
<keyword evidence="6" id="KW-0326">Glycosidase</keyword>
<dbReference type="InterPro" id="IPR000933">
    <property type="entry name" value="Glyco_hydro_29"/>
</dbReference>
<gene>
    <name evidence="8" type="ORF">M3202_02660</name>
</gene>
<dbReference type="InterPro" id="IPR057739">
    <property type="entry name" value="Glyco_hydro_29_N"/>
</dbReference>
<dbReference type="PIRSF" id="PIRSF001092">
    <property type="entry name" value="Alpha-L-fucosidase"/>
    <property type="match status" value="1"/>
</dbReference>
<proteinExistence type="inferred from homology"/>
<comment type="similarity">
    <text evidence="2">Belongs to the glycosyl hydrolase 29 family.</text>
</comment>
<organism evidence="8 9">
    <name type="scientific">Halalkalibacter oceani</name>
    <dbReference type="NCBI Taxonomy" id="1653776"/>
    <lineage>
        <taxon>Bacteria</taxon>
        <taxon>Bacillati</taxon>
        <taxon>Bacillota</taxon>
        <taxon>Bacilli</taxon>
        <taxon>Bacillales</taxon>
        <taxon>Bacillaceae</taxon>
        <taxon>Halalkalibacter</taxon>
    </lineage>
</organism>
<evidence type="ECO:0000259" key="7">
    <source>
        <dbReference type="Pfam" id="PF01120"/>
    </source>
</evidence>
<sequence>MISKFHDRRDVFFERKFGMFIHWGLYAIPAWQEQILWRTKMPRSEYEQLITQFNPIHFNPDEWLDAVEMAGMNYICFTTKHHDGFCMWDTKYTDYKVTNTPYGKDILAMLAEACQRRGIALSLYYSCPDWHHPNYPNQGRHHEMFGPRDGDKPDINNYYQFVRNQIQELCTEYGEIYQFFWDINVAEFHDPSINEMIRSLQPGILINDRGPSQGDYNTPERHVPATKAFTRPTEANQALGRESWGYKEDEDYYSNKFIMQSIDQILAMGGNYLLNVGPKADGTIAEENIQSLKAIGNWYRSVKESFDDTYPASYLVDEDVIKMEGNDNVVVRDEVLVTRKENTLYVHLFKDPQSSAIILKPLDIMPEKAILLNNQQELEARVDLTPWHWKEKPYLRIRGLPVNQLTDSVMVIKLEFSQSLNE</sequence>
<dbReference type="SMART" id="SM00812">
    <property type="entry name" value="Alpha_L_fucos"/>
    <property type="match status" value="1"/>
</dbReference>
<dbReference type="AlphaFoldDB" id="A0A9X2DMF2"/>
<evidence type="ECO:0000256" key="5">
    <source>
        <dbReference type="ARBA" id="ARBA00022801"/>
    </source>
</evidence>
<dbReference type="EMBL" id="JAMBOL010000002">
    <property type="protein sequence ID" value="MCM3712968.1"/>
    <property type="molecule type" value="Genomic_DNA"/>
</dbReference>
<dbReference type="Proteomes" id="UP001139179">
    <property type="component" value="Unassembled WGS sequence"/>
</dbReference>
<dbReference type="PANTHER" id="PTHR10030:SF37">
    <property type="entry name" value="ALPHA-L-FUCOSIDASE-RELATED"/>
    <property type="match status" value="1"/>
</dbReference>
<dbReference type="InterPro" id="IPR016286">
    <property type="entry name" value="FUC_metazoa-typ"/>
</dbReference>
<evidence type="ECO:0000256" key="3">
    <source>
        <dbReference type="ARBA" id="ARBA00012662"/>
    </source>
</evidence>
<evidence type="ECO:0000313" key="9">
    <source>
        <dbReference type="Proteomes" id="UP001139179"/>
    </source>
</evidence>